<evidence type="ECO:0000313" key="2">
    <source>
        <dbReference type="EMBL" id="KAF2396933.1"/>
    </source>
</evidence>
<dbReference type="Pfam" id="PF12697">
    <property type="entry name" value="Abhydrolase_6"/>
    <property type="match status" value="1"/>
</dbReference>
<dbReference type="EMBL" id="ML996705">
    <property type="protein sequence ID" value="KAF2396933.1"/>
    <property type="molecule type" value="Genomic_DNA"/>
</dbReference>
<dbReference type="InterPro" id="IPR000073">
    <property type="entry name" value="AB_hydrolase_1"/>
</dbReference>
<dbReference type="InterPro" id="IPR029058">
    <property type="entry name" value="AB_hydrolase_fold"/>
</dbReference>
<evidence type="ECO:0000313" key="3">
    <source>
        <dbReference type="Proteomes" id="UP000799640"/>
    </source>
</evidence>
<proteinExistence type="predicted"/>
<name>A0A6G1HLJ6_9PEZI</name>
<dbReference type="OrthoDB" id="1263307at2759"/>
<feature type="domain" description="AB hydrolase-1" evidence="1">
    <location>
        <begin position="3"/>
        <end position="207"/>
    </location>
</feature>
<keyword evidence="3" id="KW-1185">Reference proteome</keyword>
<dbReference type="SUPFAM" id="SSF53474">
    <property type="entry name" value="alpha/beta-Hydrolases"/>
    <property type="match status" value="1"/>
</dbReference>
<accession>A0A6G1HLJ6</accession>
<dbReference type="InterPro" id="IPR052897">
    <property type="entry name" value="Sec-Metab_Biosynth_Hydrolase"/>
</dbReference>
<gene>
    <name evidence="2" type="ORF">EJ06DRAFT_483011</name>
</gene>
<protein>
    <recommendedName>
        <fullName evidence="1">AB hydrolase-1 domain-containing protein</fullName>
    </recommendedName>
</protein>
<dbReference type="Gene3D" id="3.40.50.1820">
    <property type="entry name" value="alpha/beta hydrolase"/>
    <property type="match status" value="1"/>
</dbReference>
<dbReference type="AlphaFoldDB" id="A0A6G1HLJ6"/>
<feature type="non-terminal residue" evidence="2">
    <location>
        <position position="1"/>
    </location>
</feature>
<organism evidence="2 3">
    <name type="scientific">Trichodelitschia bisporula</name>
    <dbReference type="NCBI Taxonomy" id="703511"/>
    <lineage>
        <taxon>Eukaryota</taxon>
        <taxon>Fungi</taxon>
        <taxon>Dikarya</taxon>
        <taxon>Ascomycota</taxon>
        <taxon>Pezizomycotina</taxon>
        <taxon>Dothideomycetes</taxon>
        <taxon>Dothideomycetes incertae sedis</taxon>
        <taxon>Phaeotrichales</taxon>
        <taxon>Phaeotrichaceae</taxon>
        <taxon>Trichodelitschia</taxon>
    </lineage>
</organism>
<dbReference type="PANTHER" id="PTHR37017">
    <property type="entry name" value="AB HYDROLASE-1 DOMAIN-CONTAINING PROTEIN-RELATED"/>
    <property type="match status" value="1"/>
</dbReference>
<dbReference type="PANTHER" id="PTHR37017:SF11">
    <property type="entry name" value="ESTERASE_LIPASE_THIOESTERASE DOMAIN-CONTAINING PROTEIN"/>
    <property type="match status" value="1"/>
</dbReference>
<sequence length="209" mass="22804">PTFVFIPAGFHHPDCFAATAAHLIAAGYGYEGVELATVHELPHPETGFDTDVEAVREVLREVAFAGEDIILVMHSYGAFVGSAAAKGFAREHRAVESDRGSVIGLVNIARFAVPEGLSLLDMTEGKNSEFIELDVSPGATVRPIHGREYYYHDMGDAQAEEALSKLHPQTSAVMLSPQTYAAWKHIPPTYVICEQDRCVPLDVQEMYSS</sequence>
<dbReference type="Proteomes" id="UP000799640">
    <property type="component" value="Unassembled WGS sequence"/>
</dbReference>
<reference evidence="2" key="1">
    <citation type="journal article" date="2020" name="Stud. Mycol.">
        <title>101 Dothideomycetes genomes: a test case for predicting lifestyles and emergence of pathogens.</title>
        <authorList>
            <person name="Haridas S."/>
            <person name="Albert R."/>
            <person name="Binder M."/>
            <person name="Bloem J."/>
            <person name="Labutti K."/>
            <person name="Salamov A."/>
            <person name="Andreopoulos B."/>
            <person name="Baker S."/>
            <person name="Barry K."/>
            <person name="Bills G."/>
            <person name="Bluhm B."/>
            <person name="Cannon C."/>
            <person name="Castanera R."/>
            <person name="Culley D."/>
            <person name="Daum C."/>
            <person name="Ezra D."/>
            <person name="Gonzalez J."/>
            <person name="Henrissat B."/>
            <person name="Kuo A."/>
            <person name="Liang C."/>
            <person name="Lipzen A."/>
            <person name="Lutzoni F."/>
            <person name="Magnuson J."/>
            <person name="Mondo S."/>
            <person name="Nolan M."/>
            <person name="Ohm R."/>
            <person name="Pangilinan J."/>
            <person name="Park H.-J."/>
            <person name="Ramirez L."/>
            <person name="Alfaro M."/>
            <person name="Sun H."/>
            <person name="Tritt A."/>
            <person name="Yoshinaga Y."/>
            <person name="Zwiers L.-H."/>
            <person name="Turgeon B."/>
            <person name="Goodwin S."/>
            <person name="Spatafora J."/>
            <person name="Crous P."/>
            <person name="Grigoriev I."/>
        </authorList>
    </citation>
    <scope>NUCLEOTIDE SEQUENCE</scope>
    <source>
        <strain evidence="2">CBS 262.69</strain>
    </source>
</reference>
<evidence type="ECO:0000259" key="1">
    <source>
        <dbReference type="Pfam" id="PF12697"/>
    </source>
</evidence>